<feature type="chain" id="PRO_5012100882" description="Leucine-binding protein domain-containing protein" evidence="3">
    <location>
        <begin position="22"/>
        <end position="426"/>
    </location>
</feature>
<dbReference type="InterPro" id="IPR028082">
    <property type="entry name" value="Peripla_BP_I"/>
</dbReference>
<dbReference type="OrthoDB" id="8184122at2"/>
<evidence type="ECO:0000256" key="1">
    <source>
        <dbReference type="ARBA" id="ARBA00010062"/>
    </source>
</evidence>
<dbReference type="PANTHER" id="PTHR47235:SF1">
    <property type="entry name" value="BLR6548 PROTEIN"/>
    <property type="match status" value="1"/>
</dbReference>
<comment type="similarity">
    <text evidence="1">Belongs to the leucine-binding protein family.</text>
</comment>
<sequence length="426" mass="46164">MKTKLLTVLVAAVMAAGPALAELTIPLISYRTGPYAANGIPNADGYTDYFTLINERDGGIGGLKIEVPECETGYSTEKGVECYEATKESAILYQPVSTGLNYQLIPKASVDQIPIHAIGHGRTSAANGAVFEWIFSYPTNYWAGASVAIKYLLQENSGDLKGKKITLVYHNSAFGKEPIPTLEILAKKHGFVFNSLAVDHPGQEQKSQWLQIRREKPDYVLLWGWGVMNPVALQEAANIRFPLENMIGVWWSGSESDVLPGGESSDGYKALAMHAPGSDFGVYKDLKTYVYDKGLAAGDGDQMGTVLYNRGLYSAMLAVEAIKKAQEIHGISQVTGSMVRDGMEALDITDEKMASLGFANFAPEIKATCSNHGGEGLAAVRQWNAKTKSWSMLTGFIAPDSDVIDPLIVADSEAYASENNIELRCQ</sequence>
<organism evidence="5 6">
    <name type="scientific">Roseovarius halotolerans</name>
    <dbReference type="NCBI Taxonomy" id="505353"/>
    <lineage>
        <taxon>Bacteria</taxon>
        <taxon>Pseudomonadati</taxon>
        <taxon>Pseudomonadota</taxon>
        <taxon>Alphaproteobacteria</taxon>
        <taxon>Rhodobacterales</taxon>
        <taxon>Roseobacteraceae</taxon>
        <taxon>Roseovarius</taxon>
    </lineage>
</organism>
<feature type="domain" description="Leucine-binding protein" evidence="4">
    <location>
        <begin position="23"/>
        <end position="386"/>
    </location>
</feature>
<dbReference type="Pfam" id="PF13458">
    <property type="entry name" value="Peripla_BP_6"/>
    <property type="match status" value="1"/>
</dbReference>
<dbReference type="PANTHER" id="PTHR47235">
    <property type="entry name" value="BLR6548 PROTEIN"/>
    <property type="match status" value="1"/>
</dbReference>
<dbReference type="Gene3D" id="3.40.50.2300">
    <property type="match status" value="2"/>
</dbReference>
<evidence type="ECO:0000259" key="4">
    <source>
        <dbReference type="Pfam" id="PF13458"/>
    </source>
</evidence>
<keyword evidence="2 3" id="KW-0732">Signal</keyword>
<keyword evidence="6" id="KW-1185">Reference proteome</keyword>
<gene>
    <name evidence="5" type="ORF">ROH8110_03695</name>
</gene>
<protein>
    <recommendedName>
        <fullName evidence="4">Leucine-binding protein domain-containing protein</fullName>
    </recommendedName>
</protein>
<dbReference type="SUPFAM" id="SSF53822">
    <property type="entry name" value="Periplasmic binding protein-like I"/>
    <property type="match status" value="1"/>
</dbReference>
<dbReference type="AlphaFoldDB" id="A0A1X7A070"/>
<reference evidence="5 6" key="1">
    <citation type="submission" date="2017-03" db="EMBL/GenBank/DDBJ databases">
        <authorList>
            <person name="Afonso C.L."/>
            <person name="Miller P.J."/>
            <person name="Scott M.A."/>
            <person name="Spackman E."/>
            <person name="Goraichik I."/>
            <person name="Dimitrov K.M."/>
            <person name="Suarez D.L."/>
            <person name="Swayne D.E."/>
        </authorList>
    </citation>
    <scope>NUCLEOTIDE SEQUENCE [LARGE SCALE GENOMIC DNA]</scope>
    <source>
        <strain evidence="5 6">CECT 8110</strain>
    </source>
</reference>
<dbReference type="EMBL" id="FWFU01000012">
    <property type="protein sequence ID" value="SLN66232.1"/>
    <property type="molecule type" value="Genomic_DNA"/>
</dbReference>
<dbReference type="RefSeq" id="WP_085819243.1">
    <property type="nucleotide sequence ID" value="NZ_FWFU01000012.1"/>
</dbReference>
<accession>A0A1X7A070</accession>
<dbReference type="CDD" id="cd06334">
    <property type="entry name" value="PBP1_ABC_ligand_binding-like"/>
    <property type="match status" value="1"/>
</dbReference>
<evidence type="ECO:0000256" key="3">
    <source>
        <dbReference type="SAM" id="SignalP"/>
    </source>
</evidence>
<name>A0A1X7A070_9RHOB</name>
<dbReference type="InterPro" id="IPR028081">
    <property type="entry name" value="Leu-bd"/>
</dbReference>
<dbReference type="Proteomes" id="UP000193207">
    <property type="component" value="Unassembled WGS sequence"/>
</dbReference>
<evidence type="ECO:0000313" key="5">
    <source>
        <dbReference type="EMBL" id="SLN66232.1"/>
    </source>
</evidence>
<evidence type="ECO:0000313" key="6">
    <source>
        <dbReference type="Proteomes" id="UP000193207"/>
    </source>
</evidence>
<feature type="signal peptide" evidence="3">
    <location>
        <begin position="1"/>
        <end position="21"/>
    </location>
</feature>
<proteinExistence type="inferred from homology"/>
<evidence type="ECO:0000256" key="2">
    <source>
        <dbReference type="ARBA" id="ARBA00022729"/>
    </source>
</evidence>